<accession>I0YS33</accession>
<comment type="caution">
    <text evidence="2">The sequence shown here is derived from an EMBL/GenBank/DDBJ whole genome shotgun (WGS) entry which is preliminary data.</text>
</comment>
<name>I0YS33_COCSC</name>
<organism evidence="2 3">
    <name type="scientific">Coccomyxa subellipsoidea (strain C-169)</name>
    <name type="common">Green microalga</name>
    <dbReference type="NCBI Taxonomy" id="574566"/>
    <lineage>
        <taxon>Eukaryota</taxon>
        <taxon>Viridiplantae</taxon>
        <taxon>Chlorophyta</taxon>
        <taxon>core chlorophytes</taxon>
        <taxon>Trebouxiophyceae</taxon>
        <taxon>Trebouxiophyceae incertae sedis</taxon>
        <taxon>Coccomyxaceae</taxon>
        <taxon>Coccomyxa</taxon>
        <taxon>Coccomyxa subellipsoidea</taxon>
    </lineage>
</organism>
<dbReference type="EMBL" id="AGSI01000013">
    <property type="protein sequence ID" value="EIE21202.1"/>
    <property type="molecule type" value="Genomic_DNA"/>
</dbReference>
<dbReference type="AlphaFoldDB" id="I0YS33"/>
<reference evidence="2 3" key="1">
    <citation type="journal article" date="2012" name="Genome Biol.">
        <title>The genome of the polar eukaryotic microalga coccomyxa subellipsoidea reveals traits of cold adaptation.</title>
        <authorList>
            <person name="Blanc G."/>
            <person name="Agarkova I."/>
            <person name="Grimwood J."/>
            <person name="Kuo A."/>
            <person name="Brueggeman A."/>
            <person name="Dunigan D."/>
            <person name="Gurnon J."/>
            <person name="Ladunga I."/>
            <person name="Lindquist E."/>
            <person name="Lucas S."/>
            <person name="Pangilinan J."/>
            <person name="Proschold T."/>
            <person name="Salamov A."/>
            <person name="Schmutz J."/>
            <person name="Weeks D."/>
            <person name="Yamada T."/>
            <person name="Claverie J.M."/>
            <person name="Grigoriev I."/>
            <person name="Van Etten J."/>
            <person name="Lomsadze A."/>
            <person name="Borodovsky M."/>
        </authorList>
    </citation>
    <scope>NUCLEOTIDE SEQUENCE [LARGE SCALE GENOMIC DNA]</scope>
    <source>
        <strain evidence="2 3">C-169</strain>
    </source>
</reference>
<dbReference type="GeneID" id="17039184"/>
<gene>
    <name evidence="2" type="ORF">COCSUDRAFT_43523</name>
</gene>
<evidence type="ECO:0000313" key="3">
    <source>
        <dbReference type="Proteomes" id="UP000007264"/>
    </source>
</evidence>
<keyword evidence="1" id="KW-0175">Coiled coil</keyword>
<sequence length="247" mass="27396">MERATVADLKKSARAVQKERAADAAASAAAEAQLKTQLSTEQATASSQQLQATELHERQLAQLREQLSTERATASNQQLQATELHESKLAQLREQLTSTEASAKEESRKAADAARKLESKLADSDESMSLAQDLHLWTHQKLVLAVKLYRVMRSEMEAALSNQAVVIESHLACLQDCQILEFKLLQQEQAFSEQYGQLAQAARDAVDAKDAELATAHQSLQDATWHAETLRMQLQQHLADTPARAWQ</sequence>
<dbReference type="Proteomes" id="UP000007264">
    <property type="component" value="Unassembled WGS sequence"/>
</dbReference>
<keyword evidence="3" id="KW-1185">Reference proteome</keyword>
<dbReference type="RefSeq" id="XP_005645746.1">
    <property type="nucleotide sequence ID" value="XM_005645689.1"/>
</dbReference>
<evidence type="ECO:0000313" key="2">
    <source>
        <dbReference type="EMBL" id="EIE21202.1"/>
    </source>
</evidence>
<dbReference type="KEGG" id="csl:COCSUDRAFT_43523"/>
<evidence type="ECO:0000256" key="1">
    <source>
        <dbReference type="SAM" id="Coils"/>
    </source>
</evidence>
<feature type="coiled-coil region" evidence="1">
    <location>
        <begin position="53"/>
        <end position="109"/>
    </location>
</feature>
<protein>
    <submittedName>
        <fullName evidence="2">Uncharacterized protein</fullName>
    </submittedName>
</protein>
<proteinExistence type="predicted"/>